<evidence type="ECO:0000313" key="2">
    <source>
        <dbReference type="Proteomes" id="UP000177521"/>
    </source>
</evidence>
<name>A0A1F4XPR1_9BACT</name>
<proteinExistence type="predicted"/>
<comment type="caution">
    <text evidence="1">The sequence shown here is derived from an EMBL/GenBank/DDBJ whole genome shotgun (WGS) entry which is preliminary data.</text>
</comment>
<sequence length="227" mass="26591">MNNQSTKIIIRAQTADEEFNYLMKVLGKMNFYNQHGYKIPIPDHPFFLNISNNLDLLKSLDIEEARNIFKKDVYNSDFFEKGLKTVSKDIELVEKAIKRMEEWKNWKFKLFPSYQVKLTAYGPGGSYDFNHGNIIMKTKESGEFVRVPYHTIVHEIIHIGIEEAVVKKFELTHVEKEGLVDSICANCFDDLLIDYIVQDRGEKKVFNLVSKDNIMELPKIIKEYKKK</sequence>
<organism evidence="1 2">
    <name type="scientific">Candidatus Abawacabacteria bacterium RIFCSPHIGHO2_01_FULL_46_8</name>
    <dbReference type="NCBI Taxonomy" id="1817815"/>
    <lineage>
        <taxon>Bacteria</taxon>
        <taxon>Candidatus Abawacaibacteriota</taxon>
    </lineage>
</organism>
<evidence type="ECO:0000313" key="1">
    <source>
        <dbReference type="EMBL" id="OGC83003.1"/>
    </source>
</evidence>
<accession>A0A1F4XPR1</accession>
<dbReference type="EMBL" id="MEWS01000003">
    <property type="protein sequence ID" value="OGC83003.1"/>
    <property type="molecule type" value="Genomic_DNA"/>
</dbReference>
<gene>
    <name evidence="1" type="ORF">A2788_00530</name>
</gene>
<protein>
    <submittedName>
        <fullName evidence="1">Uncharacterized protein</fullName>
    </submittedName>
</protein>
<dbReference type="AlphaFoldDB" id="A0A1F4XPR1"/>
<dbReference type="Proteomes" id="UP000177521">
    <property type="component" value="Unassembled WGS sequence"/>
</dbReference>
<reference evidence="1 2" key="1">
    <citation type="journal article" date="2016" name="Nat. Commun.">
        <title>Thousands of microbial genomes shed light on interconnected biogeochemical processes in an aquifer system.</title>
        <authorList>
            <person name="Anantharaman K."/>
            <person name="Brown C.T."/>
            <person name="Hug L.A."/>
            <person name="Sharon I."/>
            <person name="Castelle C.J."/>
            <person name="Probst A.J."/>
            <person name="Thomas B.C."/>
            <person name="Singh A."/>
            <person name="Wilkins M.J."/>
            <person name="Karaoz U."/>
            <person name="Brodie E.L."/>
            <person name="Williams K.H."/>
            <person name="Hubbard S.S."/>
            <person name="Banfield J.F."/>
        </authorList>
    </citation>
    <scope>NUCLEOTIDE SEQUENCE [LARGE SCALE GENOMIC DNA]</scope>
</reference>